<organism evidence="1 2">
    <name type="scientific">Solanum commersonii</name>
    <name type="common">Commerson's wild potato</name>
    <name type="synonym">Commerson's nightshade</name>
    <dbReference type="NCBI Taxonomy" id="4109"/>
    <lineage>
        <taxon>Eukaryota</taxon>
        <taxon>Viridiplantae</taxon>
        <taxon>Streptophyta</taxon>
        <taxon>Embryophyta</taxon>
        <taxon>Tracheophyta</taxon>
        <taxon>Spermatophyta</taxon>
        <taxon>Magnoliopsida</taxon>
        <taxon>eudicotyledons</taxon>
        <taxon>Gunneridae</taxon>
        <taxon>Pentapetalae</taxon>
        <taxon>asterids</taxon>
        <taxon>lamiids</taxon>
        <taxon>Solanales</taxon>
        <taxon>Solanaceae</taxon>
        <taxon>Solanoideae</taxon>
        <taxon>Solaneae</taxon>
        <taxon>Solanum</taxon>
    </lineage>
</organism>
<dbReference type="EMBL" id="JACXVP010000009">
    <property type="protein sequence ID" value="KAG5584395.1"/>
    <property type="molecule type" value="Genomic_DNA"/>
</dbReference>
<protein>
    <submittedName>
        <fullName evidence="1">Uncharacterized protein</fullName>
    </submittedName>
</protein>
<reference evidence="1 2" key="1">
    <citation type="submission" date="2020-09" db="EMBL/GenBank/DDBJ databases">
        <title>De no assembly of potato wild relative species, Solanum commersonii.</title>
        <authorList>
            <person name="Cho K."/>
        </authorList>
    </citation>
    <scope>NUCLEOTIDE SEQUENCE [LARGE SCALE GENOMIC DNA]</scope>
    <source>
        <strain evidence="1">LZ3.2</strain>
        <tissue evidence="1">Leaf</tissue>
    </source>
</reference>
<dbReference type="OrthoDB" id="5976622at2759"/>
<evidence type="ECO:0000313" key="1">
    <source>
        <dbReference type="EMBL" id="KAG5584395.1"/>
    </source>
</evidence>
<dbReference type="Proteomes" id="UP000824120">
    <property type="component" value="Chromosome 9"/>
</dbReference>
<name>A0A9J5X813_SOLCO</name>
<evidence type="ECO:0000313" key="2">
    <source>
        <dbReference type="Proteomes" id="UP000824120"/>
    </source>
</evidence>
<keyword evidence="2" id="KW-1185">Reference proteome</keyword>
<dbReference type="AlphaFoldDB" id="A0A9J5X813"/>
<proteinExistence type="predicted"/>
<sequence length="51" mass="5708">MAINLDTAPVVAIPHIIDLTNELAREDFQSGCVWQEFVDELQLIVHSPDFG</sequence>
<gene>
    <name evidence="1" type="ORF">H5410_044829</name>
</gene>
<accession>A0A9J5X813</accession>
<comment type="caution">
    <text evidence="1">The sequence shown here is derived from an EMBL/GenBank/DDBJ whole genome shotgun (WGS) entry which is preliminary data.</text>
</comment>